<dbReference type="EMBL" id="VSSQ01021649">
    <property type="protein sequence ID" value="MPM67369.1"/>
    <property type="molecule type" value="Genomic_DNA"/>
</dbReference>
<dbReference type="GO" id="GO:0010181">
    <property type="term" value="F:FMN binding"/>
    <property type="evidence" value="ECO:0007669"/>
    <property type="project" value="InterPro"/>
</dbReference>
<evidence type="ECO:0000259" key="1">
    <source>
        <dbReference type="Pfam" id="PF04205"/>
    </source>
</evidence>
<organism evidence="2">
    <name type="scientific">bioreactor metagenome</name>
    <dbReference type="NCBI Taxonomy" id="1076179"/>
    <lineage>
        <taxon>unclassified sequences</taxon>
        <taxon>metagenomes</taxon>
        <taxon>ecological metagenomes</taxon>
    </lineage>
</organism>
<accession>A0A645BPK9</accession>
<comment type="caution">
    <text evidence="2">The sequence shown here is derived from an EMBL/GenBank/DDBJ whole genome shotgun (WGS) entry which is preliminary data.</text>
</comment>
<reference evidence="2" key="1">
    <citation type="submission" date="2019-08" db="EMBL/GenBank/DDBJ databases">
        <authorList>
            <person name="Kucharzyk K."/>
            <person name="Murdoch R.W."/>
            <person name="Higgins S."/>
            <person name="Loffler F."/>
        </authorList>
    </citation>
    <scope>NUCLEOTIDE SEQUENCE</scope>
</reference>
<dbReference type="Pfam" id="PF04205">
    <property type="entry name" value="FMN_bind"/>
    <property type="match status" value="1"/>
</dbReference>
<dbReference type="InterPro" id="IPR007329">
    <property type="entry name" value="FMN-bd"/>
</dbReference>
<dbReference type="GO" id="GO:0016020">
    <property type="term" value="C:membrane"/>
    <property type="evidence" value="ECO:0007669"/>
    <property type="project" value="InterPro"/>
</dbReference>
<name>A0A645BPK9_9ZZZZ</name>
<dbReference type="Gene3D" id="3.90.1010.20">
    <property type="match status" value="1"/>
</dbReference>
<dbReference type="AlphaFoldDB" id="A0A645BPK9"/>
<feature type="domain" description="FMN-binding" evidence="1">
    <location>
        <begin position="4"/>
        <end position="30"/>
    </location>
</feature>
<proteinExistence type="predicted"/>
<sequence length="30" mass="3109">MQKQTTGVDVVAGATITSKAYLQSIANAIK</sequence>
<gene>
    <name evidence="2" type="ORF">SDC9_114291</name>
</gene>
<evidence type="ECO:0000313" key="2">
    <source>
        <dbReference type="EMBL" id="MPM67369.1"/>
    </source>
</evidence>
<protein>
    <recommendedName>
        <fullName evidence="1">FMN-binding domain-containing protein</fullName>
    </recommendedName>
</protein>